<feature type="compositionally biased region" description="Basic and acidic residues" evidence="1">
    <location>
        <begin position="1"/>
        <end position="10"/>
    </location>
</feature>
<keyword evidence="2" id="KW-0472">Membrane</keyword>
<accession>A0AAX2SCK9</accession>
<evidence type="ECO:0000256" key="1">
    <source>
        <dbReference type="SAM" id="MobiDB-lite"/>
    </source>
</evidence>
<proteinExistence type="predicted"/>
<dbReference type="EMBL" id="SPNK01000009">
    <property type="protein sequence ID" value="TFI00497.1"/>
    <property type="molecule type" value="Genomic_DNA"/>
</dbReference>
<sequence length="114" mass="12184">MLGWEHDAAGHHAPAALSRTEENPMNKAMDIFGTVASLGGVAVANKALTVAWKQVTGNEPPAKNPDEDEAWRDIIIWAMITGVVGTVIKVGIARQVSKMQSDDNDSTKSSQTEV</sequence>
<keyword evidence="2" id="KW-0812">Transmembrane</keyword>
<keyword evidence="2" id="KW-1133">Transmembrane helix</keyword>
<organism evidence="3 4">
    <name type="scientific">Kocuria rhizophila</name>
    <dbReference type="NCBI Taxonomy" id="72000"/>
    <lineage>
        <taxon>Bacteria</taxon>
        <taxon>Bacillati</taxon>
        <taxon>Actinomycetota</taxon>
        <taxon>Actinomycetes</taxon>
        <taxon>Micrococcales</taxon>
        <taxon>Micrococcaceae</taxon>
        <taxon>Kocuria</taxon>
    </lineage>
</organism>
<dbReference type="AlphaFoldDB" id="A0AAX2SCK9"/>
<name>A0AAX2SCK9_KOCRH</name>
<feature type="transmembrane region" description="Helical" evidence="2">
    <location>
        <begin position="74"/>
        <end position="92"/>
    </location>
</feature>
<evidence type="ECO:0000313" key="4">
    <source>
        <dbReference type="Proteomes" id="UP000298017"/>
    </source>
</evidence>
<evidence type="ECO:0000256" key="2">
    <source>
        <dbReference type="SAM" id="Phobius"/>
    </source>
</evidence>
<feature type="region of interest" description="Disordered" evidence="1">
    <location>
        <begin position="1"/>
        <end position="22"/>
    </location>
</feature>
<dbReference type="Proteomes" id="UP000298017">
    <property type="component" value="Unassembled WGS sequence"/>
</dbReference>
<protein>
    <submittedName>
        <fullName evidence="3">DUF4235 domain-containing protein</fullName>
    </submittedName>
</protein>
<comment type="caution">
    <text evidence="3">The sequence shown here is derived from an EMBL/GenBank/DDBJ whole genome shotgun (WGS) entry which is preliminary data.</text>
</comment>
<reference evidence="3 4" key="1">
    <citation type="submission" date="2019-03" db="EMBL/GenBank/DDBJ databases">
        <title>Genome Sequencing and Assembly of Various Microbes Isolated from Alder Root Nodule.</title>
        <authorList>
            <person name="Swanson E."/>
            <person name="Sevigny J.L."/>
            <person name="Pesce C."/>
            <person name="Davis I."/>
            <person name="Kleiner V."/>
            <person name="Tisa L."/>
        </authorList>
    </citation>
    <scope>NUCLEOTIDE SEQUENCE [LARGE SCALE GENOMIC DNA]</scope>
    <source>
        <strain evidence="3 4">4R-31</strain>
    </source>
</reference>
<evidence type="ECO:0000313" key="3">
    <source>
        <dbReference type="EMBL" id="TFI00497.1"/>
    </source>
</evidence>
<keyword evidence="4" id="KW-1185">Reference proteome</keyword>
<dbReference type="InterPro" id="IPR025329">
    <property type="entry name" value="DUF4235"/>
</dbReference>
<gene>
    <name evidence="3" type="ORF">E4P33_08825</name>
</gene>
<dbReference type="Pfam" id="PF14019">
    <property type="entry name" value="DUF4235"/>
    <property type="match status" value="1"/>
</dbReference>